<reference evidence="1 2" key="1">
    <citation type="journal article" date="2012" name="Stand. Genomic Sci.">
        <title>Complete genome sequencing and analysis of Saprospira grandis str. Lewin, a predatory marine bacterium.</title>
        <authorList>
            <person name="Saw J.H."/>
            <person name="Yuryev A."/>
            <person name="Kanbe M."/>
            <person name="Hou S."/>
            <person name="Young A.G."/>
            <person name="Aizawa S."/>
            <person name="Alam M."/>
        </authorList>
    </citation>
    <scope>NUCLEOTIDE SEQUENCE [LARGE SCALE GENOMIC DNA]</scope>
    <source>
        <strain evidence="1 2">Lewin</strain>
    </source>
</reference>
<sequence>MELGIDYMVEPSVEVLTKILEKLYHNPFIEQWEKVAFSNPDYSVDTICYTKKTHQTGEWEVLENAPVVEDLDDINWAKEHDVQLIAKTIYLPQWEACSFKMYGDFGYIRMMVNNKSKFIRFDLFFEDDFAKDKTAAILDYAWEMYRVVEGDNMFLIHHNFKRFYHFATNDIIEPPMGMGLFWAVVKKKSSYQKYVDKSALLSMPAYKVKELENDSVFIQYYEDPWEYNSPEAIEYQRQCSAHIIEHLNSDWDEWKALLPS</sequence>
<name>H6L1W1_SAPGL</name>
<protein>
    <submittedName>
        <fullName evidence="1">Uncharacterized protein</fullName>
    </submittedName>
</protein>
<dbReference type="Proteomes" id="UP000007519">
    <property type="component" value="Chromosome"/>
</dbReference>
<proteinExistence type="predicted"/>
<keyword evidence="2" id="KW-1185">Reference proteome</keyword>
<dbReference type="KEGG" id="sgn:SGRA_3465"/>
<dbReference type="HOGENOM" id="CLU_1069155_0_0_10"/>
<dbReference type="RefSeq" id="WP_015693782.1">
    <property type="nucleotide sequence ID" value="NC_016940.1"/>
</dbReference>
<evidence type="ECO:0000313" key="2">
    <source>
        <dbReference type="Proteomes" id="UP000007519"/>
    </source>
</evidence>
<evidence type="ECO:0000313" key="1">
    <source>
        <dbReference type="EMBL" id="AFC26189.1"/>
    </source>
</evidence>
<organism evidence="1 2">
    <name type="scientific">Saprospira grandis (strain Lewin)</name>
    <dbReference type="NCBI Taxonomy" id="984262"/>
    <lineage>
        <taxon>Bacteria</taxon>
        <taxon>Pseudomonadati</taxon>
        <taxon>Bacteroidota</taxon>
        <taxon>Saprospiria</taxon>
        <taxon>Saprospirales</taxon>
        <taxon>Saprospiraceae</taxon>
        <taxon>Saprospira</taxon>
    </lineage>
</organism>
<dbReference type="EMBL" id="CP002831">
    <property type="protein sequence ID" value="AFC26189.1"/>
    <property type="molecule type" value="Genomic_DNA"/>
</dbReference>
<gene>
    <name evidence="1" type="ordered locus">SGRA_3465</name>
</gene>
<accession>H6L1W1</accession>
<dbReference type="AlphaFoldDB" id="H6L1W1"/>